<dbReference type="InterPro" id="IPR013320">
    <property type="entry name" value="ConA-like_dom_sf"/>
</dbReference>
<comment type="caution">
    <text evidence="7">The sequence shown here is derived from an EMBL/GenBank/DDBJ whole genome shotgun (WGS) entry which is preliminary data.</text>
</comment>
<evidence type="ECO:0000256" key="5">
    <source>
        <dbReference type="SAM" id="SignalP"/>
    </source>
</evidence>
<feature type="compositionally biased region" description="Basic and acidic residues" evidence="4">
    <location>
        <begin position="694"/>
        <end position="703"/>
    </location>
</feature>
<dbReference type="InterPro" id="IPR001362">
    <property type="entry name" value="Glyco_hydro_32"/>
</dbReference>
<feature type="region of interest" description="Disordered" evidence="4">
    <location>
        <begin position="537"/>
        <end position="703"/>
    </location>
</feature>
<feature type="compositionally biased region" description="Polar residues" evidence="4">
    <location>
        <begin position="580"/>
        <end position="589"/>
    </location>
</feature>
<proteinExistence type="inferred from homology"/>
<dbReference type="SUPFAM" id="SSF75005">
    <property type="entry name" value="Arabinanase/levansucrase/invertase"/>
    <property type="match status" value="1"/>
</dbReference>
<feature type="compositionally biased region" description="Polar residues" evidence="4">
    <location>
        <begin position="600"/>
        <end position="611"/>
    </location>
</feature>
<evidence type="ECO:0000256" key="2">
    <source>
        <dbReference type="ARBA" id="ARBA00022801"/>
    </source>
</evidence>
<gene>
    <name evidence="7" type="ORF">KI387_013541</name>
</gene>
<dbReference type="PROSITE" id="PS00609">
    <property type="entry name" value="GLYCOSYL_HYDROL_F32"/>
    <property type="match status" value="1"/>
</dbReference>
<dbReference type="Proteomes" id="UP000824469">
    <property type="component" value="Unassembled WGS sequence"/>
</dbReference>
<feature type="domain" description="Glycosyl hydrolase family 32 N-terminal" evidence="6">
    <location>
        <begin position="56"/>
        <end position="376"/>
    </location>
</feature>
<feature type="compositionally biased region" description="Basic and acidic residues" evidence="4">
    <location>
        <begin position="564"/>
        <end position="579"/>
    </location>
</feature>
<dbReference type="InterPro" id="IPR050551">
    <property type="entry name" value="Fructan_Metab_Enzymes"/>
</dbReference>
<dbReference type="GO" id="GO:0004553">
    <property type="term" value="F:hydrolase activity, hydrolyzing O-glycosyl compounds"/>
    <property type="evidence" value="ECO:0007669"/>
    <property type="project" value="InterPro"/>
</dbReference>
<keyword evidence="2" id="KW-0378">Hydrolase</keyword>
<feature type="compositionally biased region" description="Polar residues" evidence="4">
    <location>
        <begin position="553"/>
        <end position="562"/>
    </location>
</feature>
<name>A0AA38FGS8_TAXCH</name>
<dbReference type="Gene3D" id="2.60.120.560">
    <property type="entry name" value="Exo-inulinase, domain 1"/>
    <property type="match status" value="1"/>
</dbReference>
<dbReference type="InterPro" id="IPR023296">
    <property type="entry name" value="Glyco_hydro_beta-prop_sf"/>
</dbReference>
<accession>A0AA38FGS8</accession>
<evidence type="ECO:0000313" key="7">
    <source>
        <dbReference type="EMBL" id="KAH9301958.1"/>
    </source>
</evidence>
<dbReference type="SMART" id="SM00640">
    <property type="entry name" value="Glyco_32"/>
    <property type="match status" value="1"/>
</dbReference>
<evidence type="ECO:0000259" key="6">
    <source>
        <dbReference type="Pfam" id="PF00251"/>
    </source>
</evidence>
<sequence length="703" mass="77251">MGGACFCFLLCSFLFSVLIGSSHASHHVWDEASLMAVQKAKPKPVSSSNAYRTVYHFQPLKNWMNDPNAPLFYKGYYHLFYQFNPFSAVWGSIRWGHAVSKDLINWEHLAGAALYPDSWYDINGAWSGSATFLQKGGAPVILYTGNTNASIQVTNMAVPKNLSDPLLREWTKISENPVMVPQGGINGSSFRDPTTAWLGSDKLWRVLVGNKKDKNKVGRSLLYRSKDFKKWVRTKHPLHSATHTGMWECPDFYSVAINGTDAASFEGPSVKHVLKNSLDDSKVDYYTVGKYFPKIERYVPDNGSIEGPNGLRYDYGKFYASKTFFDDNKSRRILWGWINESDSVSDDITKGWASVQAIPRIVRLDSRSKNSLIQWPVSEVEALRGSSVTKQNVVLKSGTFMKVDGLNSGAAQVDVEVEFELGHNVEDHVHETVDDIDLFSNAQNLCMMTGSAGENIQEFPKGLGLVVLASGDMRERSVVSFRFFKHVSNQHLRRTVLCVDQSRSGDPTEVSHPILGSPNLTMQAIDKLDLISKGNIGTFGTSRRGSAEKPTCGPNSKGTSGKNGRGERGKPGSAKKENFRTNCFGTSGTKIREPDGSAEMRTNSPDENGTSGPRVRESARSGESEEFVPQITGTSGTNGREPVESGEPKDFVPSSTGTSGTNGRGGPEGAQRAENQPNHDTCHKGNGQKVKGRVLKDHPEPMG</sequence>
<dbReference type="PANTHER" id="PTHR31953">
    <property type="entry name" value="BETA-FRUCTOFURANOSIDASE, INSOLUBLE ISOENZYME CWINV1-RELATED"/>
    <property type="match status" value="1"/>
</dbReference>
<feature type="signal peptide" evidence="5">
    <location>
        <begin position="1"/>
        <end position="24"/>
    </location>
</feature>
<organism evidence="7 8">
    <name type="scientific">Taxus chinensis</name>
    <name type="common">Chinese yew</name>
    <name type="synonym">Taxus wallichiana var. chinensis</name>
    <dbReference type="NCBI Taxonomy" id="29808"/>
    <lineage>
        <taxon>Eukaryota</taxon>
        <taxon>Viridiplantae</taxon>
        <taxon>Streptophyta</taxon>
        <taxon>Embryophyta</taxon>
        <taxon>Tracheophyta</taxon>
        <taxon>Spermatophyta</taxon>
        <taxon>Pinopsida</taxon>
        <taxon>Pinidae</taxon>
        <taxon>Conifers II</taxon>
        <taxon>Cupressales</taxon>
        <taxon>Taxaceae</taxon>
        <taxon>Taxus</taxon>
    </lineage>
</organism>
<reference evidence="7 8" key="1">
    <citation type="journal article" date="2021" name="Nat. Plants">
        <title>The Taxus genome provides insights into paclitaxel biosynthesis.</title>
        <authorList>
            <person name="Xiong X."/>
            <person name="Gou J."/>
            <person name="Liao Q."/>
            <person name="Li Y."/>
            <person name="Zhou Q."/>
            <person name="Bi G."/>
            <person name="Li C."/>
            <person name="Du R."/>
            <person name="Wang X."/>
            <person name="Sun T."/>
            <person name="Guo L."/>
            <person name="Liang H."/>
            <person name="Lu P."/>
            <person name="Wu Y."/>
            <person name="Zhang Z."/>
            <person name="Ro D.K."/>
            <person name="Shang Y."/>
            <person name="Huang S."/>
            <person name="Yan J."/>
        </authorList>
    </citation>
    <scope>NUCLEOTIDE SEQUENCE [LARGE SCALE GENOMIC DNA]</scope>
    <source>
        <strain evidence="7">Ta-2019</strain>
    </source>
</reference>
<dbReference type="Pfam" id="PF00251">
    <property type="entry name" value="Glyco_hydro_32N"/>
    <property type="match status" value="1"/>
</dbReference>
<evidence type="ECO:0000256" key="4">
    <source>
        <dbReference type="SAM" id="MobiDB-lite"/>
    </source>
</evidence>
<keyword evidence="5" id="KW-0732">Signal</keyword>
<protein>
    <recommendedName>
        <fullName evidence="6">Glycosyl hydrolase family 32 N-terminal domain-containing protein</fullName>
    </recommendedName>
</protein>
<feature type="chain" id="PRO_5041230863" description="Glycosyl hydrolase family 32 N-terminal domain-containing protein" evidence="5">
    <location>
        <begin position="25"/>
        <end position="703"/>
    </location>
</feature>
<dbReference type="InterPro" id="IPR013148">
    <property type="entry name" value="Glyco_hydro_32_N"/>
</dbReference>
<dbReference type="SUPFAM" id="SSF49899">
    <property type="entry name" value="Concanavalin A-like lectins/glucanases"/>
    <property type="match status" value="1"/>
</dbReference>
<dbReference type="CDD" id="cd18624">
    <property type="entry name" value="GH32_Fruct1-like"/>
    <property type="match status" value="1"/>
</dbReference>
<comment type="similarity">
    <text evidence="1">Belongs to the glycosyl hydrolase 32 family.</text>
</comment>
<feature type="compositionally biased region" description="Basic and acidic residues" evidence="4">
    <location>
        <begin position="641"/>
        <end position="650"/>
    </location>
</feature>
<evidence type="ECO:0000256" key="3">
    <source>
        <dbReference type="ARBA" id="ARBA00023295"/>
    </source>
</evidence>
<keyword evidence="3" id="KW-0326">Glycosidase</keyword>
<dbReference type="GO" id="GO:0005975">
    <property type="term" value="P:carbohydrate metabolic process"/>
    <property type="evidence" value="ECO:0007669"/>
    <property type="project" value="InterPro"/>
</dbReference>
<dbReference type="AlphaFoldDB" id="A0AA38FGS8"/>
<evidence type="ECO:0000256" key="1">
    <source>
        <dbReference type="ARBA" id="ARBA00009902"/>
    </source>
</evidence>
<evidence type="ECO:0000313" key="8">
    <source>
        <dbReference type="Proteomes" id="UP000824469"/>
    </source>
</evidence>
<dbReference type="OMA" id="SDQRWRV"/>
<dbReference type="FunFam" id="2.115.10.20:FF:000001">
    <property type="entry name" value="Beta-fructofuranosidase, insoluble isoenzyme CWINV1"/>
    <property type="match status" value="1"/>
</dbReference>
<keyword evidence="8" id="KW-1185">Reference proteome</keyword>
<dbReference type="Gene3D" id="2.115.10.20">
    <property type="entry name" value="Glycosyl hydrolase domain, family 43"/>
    <property type="match status" value="1"/>
</dbReference>
<feature type="compositionally biased region" description="Basic and acidic residues" evidence="4">
    <location>
        <begin position="614"/>
        <end position="623"/>
    </location>
</feature>
<dbReference type="EMBL" id="JAHRHJ020000009">
    <property type="protein sequence ID" value="KAH9301958.1"/>
    <property type="molecule type" value="Genomic_DNA"/>
</dbReference>
<dbReference type="InterPro" id="IPR018053">
    <property type="entry name" value="Glyco_hydro_32_AS"/>
</dbReference>